<evidence type="ECO:0000313" key="2">
    <source>
        <dbReference type="EMBL" id="CAF1126129.1"/>
    </source>
</evidence>
<evidence type="ECO:0000256" key="1">
    <source>
        <dbReference type="SAM" id="SignalP"/>
    </source>
</evidence>
<evidence type="ECO:0000313" key="5">
    <source>
        <dbReference type="Proteomes" id="UP000663870"/>
    </source>
</evidence>
<accession>A0A814QY18</accession>
<gene>
    <name evidence="3" type="ORF">JXQ802_LOCUS31864</name>
    <name evidence="2" type="ORF">PYM288_LOCUS20958</name>
</gene>
<proteinExistence type="predicted"/>
<keyword evidence="5" id="KW-1185">Reference proteome</keyword>
<dbReference type="EMBL" id="CAJNOL010001374">
    <property type="protein sequence ID" value="CAF1346718.1"/>
    <property type="molecule type" value="Genomic_DNA"/>
</dbReference>
<protein>
    <submittedName>
        <fullName evidence="2">Uncharacterized protein</fullName>
    </submittedName>
</protein>
<evidence type="ECO:0000313" key="3">
    <source>
        <dbReference type="EMBL" id="CAF1346718.1"/>
    </source>
</evidence>
<name>A0A814QY18_9BILA</name>
<dbReference type="EMBL" id="CAJNOH010000799">
    <property type="protein sequence ID" value="CAF1126129.1"/>
    <property type="molecule type" value="Genomic_DNA"/>
</dbReference>
<dbReference type="PROSITE" id="PS51257">
    <property type="entry name" value="PROKAR_LIPOPROTEIN"/>
    <property type="match status" value="1"/>
</dbReference>
<dbReference type="AlphaFoldDB" id="A0A814QY18"/>
<comment type="caution">
    <text evidence="2">The sequence shown here is derived from an EMBL/GenBank/DDBJ whole genome shotgun (WGS) entry which is preliminary data.</text>
</comment>
<feature type="chain" id="PRO_5035602222" evidence="1">
    <location>
        <begin position="23"/>
        <end position="168"/>
    </location>
</feature>
<organism evidence="2 4">
    <name type="scientific">Rotaria sordida</name>
    <dbReference type="NCBI Taxonomy" id="392033"/>
    <lineage>
        <taxon>Eukaryota</taxon>
        <taxon>Metazoa</taxon>
        <taxon>Spiralia</taxon>
        <taxon>Gnathifera</taxon>
        <taxon>Rotifera</taxon>
        <taxon>Eurotatoria</taxon>
        <taxon>Bdelloidea</taxon>
        <taxon>Philodinida</taxon>
        <taxon>Philodinidae</taxon>
        <taxon>Rotaria</taxon>
    </lineage>
</organism>
<reference evidence="2" key="1">
    <citation type="submission" date="2021-02" db="EMBL/GenBank/DDBJ databases">
        <authorList>
            <person name="Nowell W R."/>
        </authorList>
    </citation>
    <scope>NUCLEOTIDE SEQUENCE</scope>
</reference>
<dbReference type="Proteomes" id="UP000663870">
    <property type="component" value="Unassembled WGS sequence"/>
</dbReference>
<dbReference type="Proteomes" id="UP000663854">
    <property type="component" value="Unassembled WGS sequence"/>
</dbReference>
<keyword evidence="1" id="KW-0732">Signal</keyword>
<sequence length="168" mass="19551">MFDYKYLIFLCIIFHNFHIIFSCGCYGSKSCTSNGILCNPFQTNDSCLCDCCPPCNTCEQFLKLNCLTNRYTKHYSLSNNQSNIILKINKPMKPKYIIDQTNNNIVHYLWDPCLHRLLPKGIYLTNNTNGIYKLIGRPREKLEKTSFEILFKSLVNQILLVNFTITII</sequence>
<feature type="signal peptide" evidence="1">
    <location>
        <begin position="1"/>
        <end position="22"/>
    </location>
</feature>
<evidence type="ECO:0000313" key="4">
    <source>
        <dbReference type="Proteomes" id="UP000663854"/>
    </source>
</evidence>